<feature type="chain" id="PRO_5003036238" description="Cytochrome c domain-containing protein" evidence="1">
    <location>
        <begin position="30"/>
        <end position="825"/>
    </location>
</feature>
<reference evidence="5 6" key="1">
    <citation type="journal article" date="2009" name="Stand. Genomic Sci.">
        <title>Complete genome sequence of Pirellula staleyi type strain (ATCC 27377).</title>
        <authorList>
            <person name="Clum A."/>
            <person name="Tindall B.J."/>
            <person name="Sikorski J."/>
            <person name="Ivanova N."/>
            <person name="Mavrommatis K."/>
            <person name="Lucas S."/>
            <person name="Glavina del Rio T."/>
            <person name="Nolan M."/>
            <person name="Chen F."/>
            <person name="Tice H."/>
            <person name="Pitluck S."/>
            <person name="Cheng J.F."/>
            <person name="Chertkov O."/>
            <person name="Brettin T."/>
            <person name="Han C."/>
            <person name="Detter J.C."/>
            <person name="Kuske C."/>
            <person name="Bruce D."/>
            <person name="Goodwin L."/>
            <person name="Ovchinikova G."/>
            <person name="Pati A."/>
            <person name="Mikhailova N."/>
            <person name="Chen A."/>
            <person name="Palaniappan K."/>
            <person name="Land M."/>
            <person name="Hauser L."/>
            <person name="Chang Y.J."/>
            <person name="Jeffries C.D."/>
            <person name="Chain P."/>
            <person name="Rohde M."/>
            <person name="Goker M."/>
            <person name="Bristow J."/>
            <person name="Eisen J.A."/>
            <person name="Markowitz V."/>
            <person name="Hugenholtz P."/>
            <person name="Kyrpides N.C."/>
            <person name="Klenk H.P."/>
            <person name="Lapidus A."/>
        </authorList>
    </citation>
    <scope>NUCLEOTIDE SEQUENCE [LARGE SCALE GENOMIC DNA]</scope>
    <source>
        <strain evidence="6">ATCC 27377 / DSM 6068 / ICPB 4128</strain>
    </source>
</reference>
<dbReference type="Pfam" id="PF07635">
    <property type="entry name" value="PSCyt1"/>
    <property type="match status" value="1"/>
</dbReference>
<dbReference type="InterPro" id="IPR022655">
    <property type="entry name" value="DUF1553"/>
</dbReference>
<evidence type="ECO:0000313" key="5">
    <source>
        <dbReference type="EMBL" id="ADB17398.1"/>
    </source>
</evidence>
<dbReference type="Pfam" id="PF07587">
    <property type="entry name" value="PSD1"/>
    <property type="match status" value="1"/>
</dbReference>
<evidence type="ECO:0000313" key="6">
    <source>
        <dbReference type="Proteomes" id="UP000001887"/>
    </source>
</evidence>
<feature type="domain" description="DUF1553" evidence="3">
    <location>
        <begin position="560"/>
        <end position="796"/>
    </location>
</feature>
<dbReference type="GO" id="GO:0009055">
    <property type="term" value="F:electron transfer activity"/>
    <property type="evidence" value="ECO:0007669"/>
    <property type="project" value="InterPro"/>
</dbReference>
<feature type="signal peptide" evidence="1">
    <location>
        <begin position="1"/>
        <end position="29"/>
    </location>
</feature>
<organism evidence="5 6">
    <name type="scientific">Pirellula staleyi (strain ATCC 27377 / DSM 6068 / ICPB 4128)</name>
    <name type="common">Pirella staleyi</name>
    <dbReference type="NCBI Taxonomy" id="530564"/>
    <lineage>
        <taxon>Bacteria</taxon>
        <taxon>Pseudomonadati</taxon>
        <taxon>Planctomycetota</taxon>
        <taxon>Planctomycetia</taxon>
        <taxon>Pirellulales</taxon>
        <taxon>Pirellulaceae</taxon>
        <taxon>Pirellula</taxon>
    </lineage>
</organism>
<dbReference type="SUPFAM" id="SSF46626">
    <property type="entry name" value="Cytochrome c"/>
    <property type="match status" value="1"/>
</dbReference>
<keyword evidence="1" id="KW-0732">Signal</keyword>
<evidence type="ECO:0000259" key="3">
    <source>
        <dbReference type="Pfam" id="PF07587"/>
    </source>
</evidence>
<accession>D2R6U8</accession>
<dbReference type="Proteomes" id="UP000001887">
    <property type="component" value="Chromosome"/>
</dbReference>
<sequence length="825" mass="92089" precursor="true">MPSAARLQKRRCIAPLAILVCLLTSTTYAASPEPSSEAIAFFESKVRPIFVEHCHGCHAGDKHKGELRLDTHASLQQGGESGAAIVAGKPDESLLIEAIRYESLEMPPSGKLPDDKIAILTEWVKIGAPFPADPAGTGPALRVKRHEITDEDRSYWAFQPIAPIAPPKIAADTWSRGAIDQFLLAAMQQQELQPAAEADKATLLRRVKFDLTGLPPTAEELQQFLADERDDAYEHLVDRLLASRAYGERWARHWLDLVRYAESDGYKQDAYRPTAWRYRDYVIDAFNNDKPYTEFIRQQLAGDELRPITAENLAATGYLRLGVYEYNQRDVKTQWSVILNDLTDVTADVFLGMGMQCARCHDHKFDPILQEDYFRLQAHFTPLGWRDETLLVEPSQQEALAAWENATAPIRAAIEAIERPHLDAAARSQLSRFPEEVKPALFKQAAERTPYEEQLYQLALRQAYDDIKKVDFTKKLTGQRLEQWTALKQQLAELEKQKPQAIPTMATATDIGPVAPPTLIPGKRAAAEVLPGPPTVLVSSSSSPSNHAIVPPADSATTGRRLALANWIASPENPLTARVMVNRMWQYHFGVGLVESASDFGRLGQPPTHPQLLDYLAHQLAAHDFRLKPIHRLMVTSAAYRQASRGPELAASVARDPANKFLARMTVRRLAAEQIRDAALAVSGELDPQVGGEGAEPADPRRSIYVKVFRNKRDPLLEVFDVPEGIGSAPVRNNTTTANQALLLINGPWMLERAKVLAHKIAEHVGNDRTIQTREAYLRILSREPTEEEQKFAAEFFADIPKDAKLPYTNFCHVLMNSSEFLYVD</sequence>
<dbReference type="InterPro" id="IPR011444">
    <property type="entry name" value="DUF1549"/>
</dbReference>
<keyword evidence="6" id="KW-1185">Reference proteome</keyword>
<name>D2R6U8_PIRSD</name>
<evidence type="ECO:0000259" key="2">
    <source>
        <dbReference type="Pfam" id="PF07583"/>
    </source>
</evidence>
<gene>
    <name evidence="5" type="ordered locus">Psta_2730</name>
</gene>
<dbReference type="PANTHER" id="PTHR35889:SF3">
    <property type="entry name" value="F-BOX DOMAIN-CONTAINING PROTEIN"/>
    <property type="match status" value="1"/>
</dbReference>
<evidence type="ECO:0000259" key="4">
    <source>
        <dbReference type="Pfam" id="PF07635"/>
    </source>
</evidence>
<dbReference type="HOGENOM" id="CLU_005632_1_0_0"/>
<dbReference type="EMBL" id="CP001848">
    <property type="protein sequence ID" value="ADB17398.1"/>
    <property type="molecule type" value="Genomic_DNA"/>
</dbReference>
<dbReference type="PANTHER" id="PTHR35889">
    <property type="entry name" value="CYCLOINULO-OLIGOSACCHARIDE FRUCTANOTRANSFERASE-RELATED"/>
    <property type="match status" value="1"/>
</dbReference>
<dbReference type="eggNOG" id="COG2010">
    <property type="taxonomic scope" value="Bacteria"/>
</dbReference>
<protein>
    <recommendedName>
        <fullName evidence="7">Cytochrome c domain-containing protein</fullName>
    </recommendedName>
</protein>
<proteinExistence type="predicted"/>
<evidence type="ECO:0008006" key="7">
    <source>
        <dbReference type="Google" id="ProtNLM"/>
    </source>
</evidence>
<dbReference type="KEGG" id="psl:Psta_2730"/>
<feature type="domain" description="Cytochrome C Planctomycete-type" evidence="4">
    <location>
        <begin position="54"/>
        <end position="110"/>
    </location>
</feature>
<evidence type="ECO:0000256" key="1">
    <source>
        <dbReference type="SAM" id="SignalP"/>
    </source>
</evidence>
<dbReference type="GO" id="GO:0020037">
    <property type="term" value="F:heme binding"/>
    <property type="evidence" value="ECO:0007669"/>
    <property type="project" value="InterPro"/>
</dbReference>
<dbReference type="Pfam" id="PF07583">
    <property type="entry name" value="PSCyt2"/>
    <property type="match status" value="1"/>
</dbReference>
<dbReference type="OrthoDB" id="127107at2"/>
<dbReference type="STRING" id="530564.Psta_2730"/>
<dbReference type="AlphaFoldDB" id="D2R6U8"/>
<dbReference type="InterPro" id="IPR036909">
    <property type="entry name" value="Cyt_c-like_dom_sf"/>
</dbReference>
<feature type="domain" description="DUF1549" evidence="2">
    <location>
        <begin position="179"/>
        <end position="382"/>
    </location>
</feature>
<dbReference type="InterPro" id="IPR011429">
    <property type="entry name" value="Cyt_c_Planctomycete-type"/>
</dbReference>